<keyword evidence="4" id="KW-0408">Iron</keyword>
<dbReference type="GO" id="GO:0005886">
    <property type="term" value="C:plasma membrane"/>
    <property type="evidence" value="ECO:0007669"/>
    <property type="project" value="TreeGrafter"/>
</dbReference>
<dbReference type="Gene3D" id="1.10.1060.10">
    <property type="entry name" value="Alpha-helical ferredoxin"/>
    <property type="match status" value="1"/>
</dbReference>
<keyword evidence="3" id="KW-0560">Oxidoreductase</keyword>
<keyword evidence="2" id="KW-0479">Metal-binding</keyword>
<gene>
    <name evidence="7" type="ORF">FAK_13640</name>
</gene>
<dbReference type="EMBL" id="AP028679">
    <property type="protein sequence ID" value="BEQ14298.1"/>
    <property type="molecule type" value="Genomic_DNA"/>
</dbReference>
<name>A0AAU9EAY9_9BACT</name>
<evidence type="ECO:0000256" key="4">
    <source>
        <dbReference type="ARBA" id="ARBA00023004"/>
    </source>
</evidence>
<evidence type="ECO:0000256" key="2">
    <source>
        <dbReference type="ARBA" id="ARBA00022723"/>
    </source>
</evidence>
<dbReference type="GO" id="GO:0051539">
    <property type="term" value="F:4 iron, 4 sulfur cluster binding"/>
    <property type="evidence" value="ECO:0007669"/>
    <property type="project" value="UniProtKB-KW"/>
</dbReference>
<dbReference type="PANTHER" id="PTHR43255">
    <property type="entry name" value="IRON-SULFUR-BINDING OXIDOREDUCTASE FADF-RELATED-RELATED"/>
    <property type="match status" value="1"/>
</dbReference>
<sequence length="381" mass="41920">MAEFPFLEVNEAIRLYGGEDLNACMQCGLCASVCPWREVESPFFARQMIRMGQLGLEGYESDEVLFGCTTCDKCVINCPREVDIIGIMRAMRSMVSEAGIRPETLKAASGSCHANGNPWSGKREDRLAWTKGIEVPKYGPDTEYLLFVCCTSCYDQRSQNIARSLVKLLDAAGVSYGIIGQEESCCGESIRKSGDEELFNKLATSNIELFAREGVKKIITTSPHCLKTFTSEYPELGGDYEVVHSSQLLAHLVSEGKLKLKGKDGRKVAFHDPCYLGRHSNVFSEPRELLDAAGAEVVPMAREEKFSLCCGGGGGRVWMETPQEQRFSVLRVQEAAQAGAEVLATSCPYCISLLEDSRKTEGLEDSLEVLEVSELLARDLA</sequence>
<accession>A0AAU9EAY9</accession>
<keyword evidence="1" id="KW-0004">4Fe-4S</keyword>
<dbReference type="InterPro" id="IPR017900">
    <property type="entry name" value="4Fe4S_Fe_S_CS"/>
</dbReference>
<proteinExistence type="predicted"/>
<feature type="domain" description="4Fe-4S ferredoxin-type" evidence="6">
    <location>
        <begin position="15"/>
        <end position="44"/>
    </location>
</feature>
<protein>
    <recommendedName>
        <fullName evidence="6">4Fe-4S ferredoxin-type domain-containing protein</fullName>
    </recommendedName>
</protein>
<evidence type="ECO:0000313" key="8">
    <source>
        <dbReference type="Proteomes" id="UP001366166"/>
    </source>
</evidence>
<evidence type="ECO:0000256" key="3">
    <source>
        <dbReference type="ARBA" id="ARBA00023002"/>
    </source>
</evidence>
<dbReference type="InterPro" id="IPR004017">
    <property type="entry name" value="Cys_rich_dom"/>
</dbReference>
<evidence type="ECO:0000256" key="1">
    <source>
        <dbReference type="ARBA" id="ARBA00022485"/>
    </source>
</evidence>
<evidence type="ECO:0000313" key="7">
    <source>
        <dbReference type="EMBL" id="BEQ14298.1"/>
    </source>
</evidence>
<keyword evidence="8" id="KW-1185">Reference proteome</keyword>
<dbReference type="PROSITE" id="PS00198">
    <property type="entry name" value="4FE4S_FER_1"/>
    <property type="match status" value="1"/>
</dbReference>
<dbReference type="AlphaFoldDB" id="A0AAU9EAY9"/>
<dbReference type="PANTHER" id="PTHR43255:SF1">
    <property type="entry name" value="IRON-SULFUR-BINDING OXIDOREDUCTASE FADF-RELATED"/>
    <property type="match status" value="1"/>
</dbReference>
<keyword evidence="5" id="KW-0411">Iron-sulfur</keyword>
<dbReference type="InterPro" id="IPR017896">
    <property type="entry name" value="4Fe4S_Fe-S-bd"/>
</dbReference>
<dbReference type="PROSITE" id="PS51379">
    <property type="entry name" value="4FE4S_FER_2"/>
    <property type="match status" value="1"/>
</dbReference>
<dbReference type="SUPFAM" id="SSF46548">
    <property type="entry name" value="alpha-helical ferredoxin"/>
    <property type="match status" value="1"/>
</dbReference>
<dbReference type="KEGG" id="dmp:FAK_13640"/>
<organism evidence="7 8">
    <name type="scientific">Desulfoferula mesophila</name>
    <dbReference type="NCBI Taxonomy" id="3058419"/>
    <lineage>
        <taxon>Bacteria</taxon>
        <taxon>Pseudomonadati</taxon>
        <taxon>Thermodesulfobacteriota</taxon>
        <taxon>Desulfarculia</taxon>
        <taxon>Desulfarculales</taxon>
        <taxon>Desulfarculaceae</taxon>
        <taxon>Desulfoferula</taxon>
    </lineage>
</organism>
<dbReference type="Pfam" id="PF13183">
    <property type="entry name" value="Fer4_8"/>
    <property type="match status" value="1"/>
</dbReference>
<dbReference type="Pfam" id="PF02754">
    <property type="entry name" value="CCG"/>
    <property type="match status" value="2"/>
</dbReference>
<evidence type="ECO:0000256" key="5">
    <source>
        <dbReference type="ARBA" id="ARBA00023014"/>
    </source>
</evidence>
<dbReference type="Proteomes" id="UP001366166">
    <property type="component" value="Chromosome"/>
</dbReference>
<evidence type="ECO:0000259" key="6">
    <source>
        <dbReference type="PROSITE" id="PS51379"/>
    </source>
</evidence>
<dbReference type="GO" id="GO:0046872">
    <property type="term" value="F:metal ion binding"/>
    <property type="evidence" value="ECO:0007669"/>
    <property type="project" value="UniProtKB-KW"/>
</dbReference>
<dbReference type="InterPro" id="IPR009051">
    <property type="entry name" value="Helical_ferredxn"/>
</dbReference>
<reference evidence="8" key="1">
    <citation type="journal article" date="2023" name="Arch. Microbiol.">
        <title>Desulfoferula mesophilus gen. nov. sp. nov., a mesophilic sulfate-reducing bacterium isolated from a brackish lake sediment.</title>
        <authorList>
            <person name="Watanabe T."/>
            <person name="Yabe T."/>
            <person name="Tsuji J.M."/>
            <person name="Fukui M."/>
        </authorList>
    </citation>
    <scope>NUCLEOTIDE SEQUENCE [LARGE SCALE GENOMIC DNA]</scope>
    <source>
        <strain evidence="8">12FAK</strain>
    </source>
</reference>
<dbReference type="InterPro" id="IPR051460">
    <property type="entry name" value="HdrC_iron-sulfur_subunit"/>
</dbReference>
<dbReference type="RefSeq" id="WP_338606013.1">
    <property type="nucleotide sequence ID" value="NZ_AP028679.1"/>
</dbReference>
<dbReference type="GO" id="GO:0016491">
    <property type="term" value="F:oxidoreductase activity"/>
    <property type="evidence" value="ECO:0007669"/>
    <property type="project" value="UniProtKB-KW"/>
</dbReference>